<dbReference type="HOGENOM" id="CLU_542632_0_0_0"/>
<evidence type="ECO:0000256" key="1">
    <source>
        <dbReference type="SAM" id="SignalP"/>
    </source>
</evidence>
<reference evidence="2 3" key="1">
    <citation type="journal article" date="2014" name="PLoS ONE">
        <title>The first complete genome sequence of the class fimbriimonadia in the phylum armatimonadetes.</title>
        <authorList>
            <person name="Hu Z.Y."/>
            <person name="Wang Y.Z."/>
            <person name="Im W.T."/>
            <person name="Wang S.Y."/>
            <person name="Zhao G.P."/>
            <person name="Zheng H.J."/>
            <person name="Quan Z.X."/>
        </authorList>
    </citation>
    <scope>NUCLEOTIDE SEQUENCE [LARGE SCALE GENOMIC DNA]</scope>
    <source>
        <strain evidence="2">Gsoil 348</strain>
    </source>
</reference>
<keyword evidence="1" id="KW-0732">Signal</keyword>
<dbReference type="AlphaFoldDB" id="A0A068NP54"/>
<feature type="signal peptide" evidence="1">
    <location>
        <begin position="1"/>
        <end position="21"/>
    </location>
</feature>
<evidence type="ECO:0008006" key="4">
    <source>
        <dbReference type="Google" id="ProtNLM"/>
    </source>
</evidence>
<dbReference type="eggNOG" id="COG5316">
    <property type="taxonomic scope" value="Bacteria"/>
</dbReference>
<evidence type="ECO:0000313" key="3">
    <source>
        <dbReference type="Proteomes" id="UP000027982"/>
    </source>
</evidence>
<dbReference type="EMBL" id="CP007139">
    <property type="protein sequence ID" value="AIE85338.1"/>
    <property type="molecule type" value="Genomic_DNA"/>
</dbReference>
<accession>A0A068NP54</accession>
<proteinExistence type="predicted"/>
<dbReference type="KEGG" id="fgi:OP10G_1970"/>
<gene>
    <name evidence="2" type="ORF">OP10G_1970</name>
</gene>
<dbReference type="OrthoDB" id="977827at2"/>
<dbReference type="STRING" id="661478.OP10G_1970"/>
<keyword evidence="3" id="KW-1185">Reference proteome</keyword>
<protein>
    <recommendedName>
        <fullName evidence="4">DUF4139 domain-containing protein</fullName>
    </recommendedName>
</protein>
<sequence>MIRHTKMRVLSLSVLAALATAGYGQTTPKNMTFSTALKSVAVFRDGFGYYVREGKVKLENGWATTDLVPQAIKGTVRFYTLDKNDKIDQVVIGKENRLDFASPAEIKARLADKVGLKLTVITRSGQRYEGQLAKILDDMLLLRVGDAFTGVPYDSIQTILLTGFPVRIKVTTDSPNKVVGIGVAYLQEGIRWEPSYVLDVHGDTGSLALRASMQNTTEALKDSDVFFVVGSPFVANRGITDMLAPMPVAPPADKDTKPENPVRRAEVEAEEAKRGNVESAAVTREEAGELYYYHKPGLSLANNDVAMISVFEAVVPVSPRFEWNADGEEVSYLVSIQNKSSQPLTTGPVFVLEDGKAIGQENVKYTPANGTAEIRLSRGIGLKVAKTEAEVRRGAPAHVGKTDYIPVFLKGTLTITNYKTTKATVRVTKTARGKVNELSDGGVVKQTQILNGEPNPINDLEWKVDVAPGATKTITYTFETYMSAERAGSPPIPSGNGDVDRG</sequence>
<name>A0A068NP54_FIMGI</name>
<evidence type="ECO:0000313" key="2">
    <source>
        <dbReference type="EMBL" id="AIE85338.1"/>
    </source>
</evidence>
<dbReference type="PANTHER" id="PTHR38075:SF1">
    <property type="entry name" value="DUF4139 DOMAIN-CONTAINING PROTEIN"/>
    <property type="match status" value="1"/>
</dbReference>
<organism evidence="2 3">
    <name type="scientific">Fimbriimonas ginsengisoli Gsoil 348</name>
    <dbReference type="NCBI Taxonomy" id="661478"/>
    <lineage>
        <taxon>Bacteria</taxon>
        <taxon>Bacillati</taxon>
        <taxon>Armatimonadota</taxon>
        <taxon>Fimbriimonadia</taxon>
        <taxon>Fimbriimonadales</taxon>
        <taxon>Fimbriimonadaceae</taxon>
        <taxon>Fimbriimonas</taxon>
    </lineage>
</organism>
<feature type="chain" id="PRO_5001651744" description="DUF4139 domain-containing protein" evidence="1">
    <location>
        <begin position="22"/>
        <end position="502"/>
    </location>
</feature>
<dbReference type="PANTHER" id="PTHR38075">
    <property type="entry name" value="DUF4139 DOMAIN-CONTAINING PROTEIN"/>
    <property type="match status" value="1"/>
</dbReference>
<dbReference type="Proteomes" id="UP000027982">
    <property type="component" value="Chromosome"/>
</dbReference>